<evidence type="ECO:0000313" key="13">
    <source>
        <dbReference type="Proteomes" id="UP000051952"/>
    </source>
</evidence>
<dbReference type="PROSITE" id="PS00108">
    <property type="entry name" value="PROTEIN_KINASE_ST"/>
    <property type="match status" value="1"/>
</dbReference>
<dbReference type="InterPro" id="IPR008271">
    <property type="entry name" value="Ser/Thr_kinase_AS"/>
</dbReference>
<evidence type="ECO:0000256" key="1">
    <source>
        <dbReference type="ARBA" id="ARBA00022527"/>
    </source>
</evidence>
<organism evidence="12 13">
    <name type="scientific">Bodo saltans</name>
    <name type="common">Flagellated protozoan</name>
    <dbReference type="NCBI Taxonomy" id="75058"/>
    <lineage>
        <taxon>Eukaryota</taxon>
        <taxon>Discoba</taxon>
        <taxon>Euglenozoa</taxon>
        <taxon>Kinetoplastea</taxon>
        <taxon>Metakinetoplastina</taxon>
        <taxon>Eubodonida</taxon>
        <taxon>Bodonidae</taxon>
        <taxon>Bodo</taxon>
    </lineage>
</organism>
<name>A0A0S4JLM9_BODSA</name>
<dbReference type="InterPro" id="IPR000719">
    <property type="entry name" value="Prot_kinase_dom"/>
</dbReference>
<dbReference type="PROSITE" id="PS00107">
    <property type="entry name" value="PROTEIN_KINASE_ATP"/>
    <property type="match status" value="1"/>
</dbReference>
<proteinExistence type="predicted"/>
<keyword evidence="3 7" id="KW-0547">Nucleotide-binding</keyword>
<protein>
    <submittedName>
        <fullName evidence="12">Protein kinase, putative</fullName>
    </submittedName>
</protein>
<dbReference type="SUPFAM" id="SSF56112">
    <property type="entry name" value="Protein kinase-like (PK-like)"/>
    <property type="match status" value="1"/>
</dbReference>
<feature type="binding site" evidence="9">
    <location>
        <position position="118"/>
    </location>
    <ligand>
        <name>ATP</name>
        <dbReference type="ChEBI" id="CHEBI:30616"/>
    </ligand>
</feature>
<evidence type="ECO:0000256" key="9">
    <source>
        <dbReference type="PROSITE-ProRule" id="PRU10141"/>
    </source>
</evidence>
<dbReference type="InterPro" id="IPR011009">
    <property type="entry name" value="Kinase-like_dom_sf"/>
</dbReference>
<evidence type="ECO:0000256" key="8">
    <source>
        <dbReference type="PIRSR" id="PIRSR630616-3"/>
    </source>
</evidence>
<dbReference type="InterPro" id="IPR030616">
    <property type="entry name" value="Aur-like"/>
</dbReference>
<keyword evidence="4 12" id="KW-0418">Kinase</keyword>
<dbReference type="OrthoDB" id="40902at2759"/>
<evidence type="ECO:0000256" key="2">
    <source>
        <dbReference type="ARBA" id="ARBA00022679"/>
    </source>
</evidence>
<dbReference type="GO" id="GO:0004674">
    <property type="term" value="F:protein serine/threonine kinase activity"/>
    <property type="evidence" value="ECO:0007669"/>
    <property type="project" value="UniProtKB-KW"/>
</dbReference>
<sequence length="985" mass="104528">MDVFALQEELDASKVARASQARVNMHKTNSGKEGQLSSRGENDVSLSSSGLASEDHGPPQLIRDDDCGIVMAAPALHPHSAEYKLRQRYFVFSDEIIGRGGFGEVLLAQLRDVPIIGKSTFIPISALLGPGVHTSNGESVSRAQQQVSTANTTIITTGGAGAGGGGNMPPLPLILHSAMSPIATGPGMNFLSTSAMSVGGISVHLPQALGGGGISNNNNTNLAGSAAMSFDAVREQLHSSPSSPSHSSSPAVPIFTAAAARQQHDIPLYAVKKIDKSRTSHKGLSQLLSEVETLSLLTHSNIVKLQEVFQDQKHMFIVMEYVRGGELGKVLKRVGHFSEMVARKVCLGILLAIEYIHEKGIVHRDLKPANCLLTKDTVFSSSTAFHFAQLHAVAMQSESAGASNNNKDLQLRRSISNNVSPLSSPVLQSPVLSSSSSQRGPALEFTTDDYAGLKIADFGFAAMVGRAECLTSYCGTMHFMAPEVAGREGTNYGKPVDLWSFGVIVYNLLSGDLPFSGATTEKLVDAIGAGIVSFGAHPKTGVNIWNRVSPQAKDFIQKLLVVDPNRRLTAQEALRHPWIRAEYTDEDLGDYPTTKGVLRAHSKFSKNRRIRHRLIGCCQAIIAAHRLVYHARLQAMRREGIAEIPSLRNFPFMVHGIFEPPNHVVSASSKRFSSNIPALKRLTEMVAASHTVEVLDVSGNNIDDLGLVQLIVKVSFAHPSLTHLNMERNPIPALAARALIRLARSPTHKLNIINVNHTSLGIDVIAQIDSNLKETIRKRAEAAAAANHSSMNGSAVHSSPIVASSSILRHDGNALRLGLMQSLTAAPSPSGSNSGGSSILGHWNGLSRQVVSPTRNAALSPSVMSPAAGQPNQYYRPPSVLSGTSSASAATPTMSASANMSSPMNHSYRSNGGNSFSPLARPSHGPATLMRRALQGSATLPPLQPHAAEVSMGVRLRAAAAAGGGDGRVATGTGVNAARTSAQRR</sequence>
<dbReference type="Gene3D" id="3.80.10.10">
    <property type="entry name" value="Ribonuclease Inhibitor"/>
    <property type="match status" value="1"/>
</dbReference>
<feature type="cross-link" description="Glycyl lysine isopeptide (Lys-Gly) (interchain with G-Cter in SUMO2)" evidence="8">
    <location>
        <position position="367"/>
    </location>
</feature>
<feature type="region of interest" description="Disordered" evidence="10">
    <location>
        <begin position="22"/>
        <end position="59"/>
    </location>
</feature>
<keyword evidence="1" id="KW-0723">Serine/threonine-protein kinase</keyword>
<feature type="active site" description="Proton acceptor" evidence="6">
    <location>
        <position position="365"/>
    </location>
</feature>
<dbReference type="EMBL" id="CYKH01001890">
    <property type="protein sequence ID" value="CUG91091.1"/>
    <property type="molecule type" value="Genomic_DNA"/>
</dbReference>
<keyword evidence="2" id="KW-0808">Transferase</keyword>
<gene>
    <name evidence="12" type="ORF">BSAL_30155</name>
</gene>
<dbReference type="SMART" id="SM00220">
    <property type="entry name" value="S_TKc"/>
    <property type="match status" value="1"/>
</dbReference>
<dbReference type="AlphaFoldDB" id="A0A0S4JLM9"/>
<dbReference type="SUPFAM" id="SSF52047">
    <property type="entry name" value="RNI-like"/>
    <property type="match status" value="1"/>
</dbReference>
<dbReference type="Pfam" id="PF00069">
    <property type="entry name" value="Pkinase"/>
    <property type="match status" value="2"/>
</dbReference>
<dbReference type="Gene3D" id="1.10.510.10">
    <property type="entry name" value="Transferase(Phosphotransferase) domain 1"/>
    <property type="match status" value="2"/>
</dbReference>
<feature type="domain" description="Protein kinase" evidence="11">
    <location>
        <begin position="91"/>
        <end position="579"/>
    </location>
</feature>
<keyword evidence="5 7" id="KW-0067">ATP-binding</keyword>
<reference evidence="13" key="1">
    <citation type="submission" date="2015-09" db="EMBL/GenBank/DDBJ databases">
        <authorList>
            <consortium name="Pathogen Informatics"/>
        </authorList>
    </citation>
    <scope>NUCLEOTIDE SEQUENCE [LARGE SCALE GENOMIC DNA]</scope>
    <source>
        <strain evidence="13">Lake Konstanz</strain>
    </source>
</reference>
<dbReference type="GO" id="GO:0005524">
    <property type="term" value="F:ATP binding"/>
    <property type="evidence" value="ECO:0007669"/>
    <property type="project" value="UniProtKB-UniRule"/>
</dbReference>
<evidence type="ECO:0000256" key="3">
    <source>
        <dbReference type="ARBA" id="ARBA00022741"/>
    </source>
</evidence>
<feature type="compositionally biased region" description="Polar residues" evidence="10">
    <location>
        <begin position="26"/>
        <end position="51"/>
    </location>
</feature>
<evidence type="ECO:0000313" key="12">
    <source>
        <dbReference type="EMBL" id="CUG91091.1"/>
    </source>
</evidence>
<keyword evidence="13" id="KW-1185">Reference proteome</keyword>
<dbReference type="InterPro" id="IPR032675">
    <property type="entry name" value="LRR_dom_sf"/>
</dbReference>
<feature type="binding site" evidence="7">
    <location>
        <position position="457"/>
    </location>
    <ligand>
        <name>ATP</name>
        <dbReference type="ChEBI" id="CHEBI:30616"/>
    </ligand>
</feature>
<accession>A0A0S4JLM9</accession>
<evidence type="ECO:0000256" key="10">
    <source>
        <dbReference type="SAM" id="MobiDB-lite"/>
    </source>
</evidence>
<dbReference type="Proteomes" id="UP000051952">
    <property type="component" value="Unassembled WGS sequence"/>
</dbReference>
<dbReference type="VEuPathDB" id="TriTrypDB:BSAL_30155"/>
<evidence type="ECO:0000256" key="4">
    <source>
        <dbReference type="ARBA" id="ARBA00022777"/>
    </source>
</evidence>
<evidence type="ECO:0000256" key="7">
    <source>
        <dbReference type="PIRSR" id="PIRSR630616-2"/>
    </source>
</evidence>
<feature type="region of interest" description="Disordered" evidence="10">
    <location>
        <begin position="861"/>
        <end position="905"/>
    </location>
</feature>
<evidence type="ECO:0000256" key="5">
    <source>
        <dbReference type="ARBA" id="ARBA00022840"/>
    </source>
</evidence>
<dbReference type="InterPro" id="IPR017441">
    <property type="entry name" value="Protein_kinase_ATP_BS"/>
</dbReference>
<dbReference type="PANTHER" id="PTHR24350">
    <property type="entry name" value="SERINE/THREONINE-PROTEIN KINASE IAL-RELATED"/>
    <property type="match status" value="1"/>
</dbReference>
<dbReference type="PROSITE" id="PS50011">
    <property type="entry name" value="PROTEIN_KINASE_DOM"/>
    <property type="match status" value="1"/>
</dbReference>
<feature type="region of interest" description="Disordered" evidence="10">
    <location>
        <begin position="964"/>
        <end position="985"/>
    </location>
</feature>
<evidence type="ECO:0000259" key="11">
    <source>
        <dbReference type="PROSITE" id="PS50011"/>
    </source>
</evidence>
<feature type="binding site" evidence="7">
    <location>
        <position position="272"/>
    </location>
    <ligand>
        <name>ATP</name>
        <dbReference type="ChEBI" id="CHEBI:30616"/>
    </ligand>
</feature>
<evidence type="ECO:0000256" key="6">
    <source>
        <dbReference type="PIRSR" id="PIRSR630616-1"/>
    </source>
</evidence>
<feature type="compositionally biased region" description="Low complexity" evidence="10">
    <location>
        <begin position="884"/>
        <end position="905"/>
    </location>
</feature>